<dbReference type="STRING" id="56857.A0A200Q8R6"/>
<dbReference type="PANTHER" id="PTHR45811:SF33">
    <property type="entry name" value="HEAVY METAL-ASSOCIATED ISOPRENYLATED PLANT PROTEIN 2-RELATED"/>
    <property type="match status" value="1"/>
</dbReference>
<dbReference type="SUPFAM" id="SSF55008">
    <property type="entry name" value="HMA, heavy metal-associated domain"/>
    <property type="match status" value="1"/>
</dbReference>
<organism evidence="7 8">
    <name type="scientific">Macleaya cordata</name>
    <name type="common">Five-seeded plume-poppy</name>
    <name type="synonym">Bocconia cordata</name>
    <dbReference type="NCBI Taxonomy" id="56857"/>
    <lineage>
        <taxon>Eukaryota</taxon>
        <taxon>Viridiplantae</taxon>
        <taxon>Streptophyta</taxon>
        <taxon>Embryophyta</taxon>
        <taxon>Tracheophyta</taxon>
        <taxon>Spermatophyta</taxon>
        <taxon>Magnoliopsida</taxon>
        <taxon>Ranunculales</taxon>
        <taxon>Papaveraceae</taxon>
        <taxon>Papaveroideae</taxon>
        <taxon>Macleaya</taxon>
    </lineage>
</organism>
<evidence type="ECO:0000256" key="5">
    <source>
        <dbReference type="ARBA" id="ARBA00024045"/>
    </source>
</evidence>
<sequence length="113" mass="12271">MINQVIVLKVSINCYQCKTDLMKVVAKLMGVDEMSVDAEKGTLTVKGKVDPVLVVNQLRKAKKAVEVISVGPPKPPPEKPKPPCPPLPPLPFCCRECQVIEINTFVSSACSIL</sequence>
<dbReference type="OrthoDB" id="691258at2759"/>
<dbReference type="InParanoid" id="A0A200Q8R6"/>
<dbReference type="PANTHER" id="PTHR45811">
    <property type="entry name" value="COPPER TRANSPORT PROTEIN FAMILY-RELATED"/>
    <property type="match status" value="1"/>
</dbReference>
<dbReference type="AlphaFoldDB" id="A0A200Q8R6"/>
<evidence type="ECO:0000259" key="6">
    <source>
        <dbReference type="PROSITE" id="PS50846"/>
    </source>
</evidence>
<dbReference type="Pfam" id="PF00403">
    <property type="entry name" value="HMA"/>
    <property type="match status" value="1"/>
</dbReference>
<proteinExistence type="inferred from homology"/>
<gene>
    <name evidence="7" type="ORF">BVC80_1421g7</name>
</gene>
<dbReference type="InterPro" id="IPR006121">
    <property type="entry name" value="HMA_dom"/>
</dbReference>
<comment type="similarity">
    <text evidence="5">Belongs to the HIPP family.</text>
</comment>
<name>A0A200Q8R6_MACCD</name>
<evidence type="ECO:0000256" key="3">
    <source>
        <dbReference type="ARBA" id="ARBA00023288"/>
    </source>
</evidence>
<feature type="domain" description="HMA" evidence="6">
    <location>
        <begin position="3"/>
        <end position="70"/>
    </location>
</feature>
<dbReference type="EMBL" id="MVGT01002712">
    <property type="protein sequence ID" value="OVA06824.1"/>
    <property type="molecule type" value="Genomic_DNA"/>
</dbReference>
<dbReference type="Proteomes" id="UP000195402">
    <property type="component" value="Unassembled WGS sequence"/>
</dbReference>
<keyword evidence="2" id="KW-0479">Metal-binding</keyword>
<evidence type="ECO:0000256" key="2">
    <source>
        <dbReference type="ARBA" id="ARBA00022723"/>
    </source>
</evidence>
<keyword evidence="3" id="KW-0449">Lipoprotein</keyword>
<dbReference type="GO" id="GO:0046872">
    <property type="term" value="F:metal ion binding"/>
    <property type="evidence" value="ECO:0007669"/>
    <property type="project" value="UniProtKB-KW"/>
</dbReference>
<reference evidence="7 8" key="1">
    <citation type="journal article" date="2017" name="Mol. Plant">
        <title>The Genome of Medicinal Plant Macleaya cordata Provides New Insights into Benzylisoquinoline Alkaloids Metabolism.</title>
        <authorList>
            <person name="Liu X."/>
            <person name="Liu Y."/>
            <person name="Huang P."/>
            <person name="Ma Y."/>
            <person name="Qing Z."/>
            <person name="Tang Q."/>
            <person name="Cao H."/>
            <person name="Cheng P."/>
            <person name="Zheng Y."/>
            <person name="Yuan Z."/>
            <person name="Zhou Y."/>
            <person name="Liu J."/>
            <person name="Tang Z."/>
            <person name="Zhuo Y."/>
            <person name="Zhang Y."/>
            <person name="Yu L."/>
            <person name="Huang J."/>
            <person name="Yang P."/>
            <person name="Peng Q."/>
            <person name="Zhang J."/>
            <person name="Jiang W."/>
            <person name="Zhang Z."/>
            <person name="Lin K."/>
            <person name="Ro D.K."/>
            <person name="Chen X."/>
            <person name="Xiong X."/>
            <person name="Shang Y."/>
            <person name="Huang S."/>
            <person name="Zeng J."/>
        </authorList>
    </citation>
    <scope>NUCLEOTIDE SEQUENCE [LARGE SCALE GENOMIC DNA]</scope>
    <source>
        <strain evidence="8">cv. BLH2017</strain>
        <tissue evidence="7">Root</tissue>
    </source>
</reference>
<dbReference type="OMA" id="CKAKEAM"/>
<evidence type="ECO:0000313" key="8">
    <source>
        <dbReference type="Proteomes" id="UP000195402"/>
    </source>
</evidence>
<comment type="caution">
    <text evidence="7">The sequence shown here is derived from an EMBL/GenBank/DDBJ whole genome shotgun (WGS) entry which is preliminary data.</text>
</comment>
<keyword evidence="4" id="KW-0636">Prenylation</keyword>
<dbReference type="Gene3D" id="3.30.70.100">
    <property type="match status" value="1"/>
</dbReference>
<dbReference type="InterPro" id="IPR051863">
    <property type="entry name" value="HIPP"/>
</dbReference>
<keyword evidence="8" id="KW-1185">Reference proteome</keyword>
<evidence type="ECO:0000313" key="7">
    <source>
        <dbReference type="EMBL" id="OVA06824.1"/>
    </source>
</evidence>
<protein>
    <submittedName>
        <fullName evidence="7">Heavy metal-associated domain</fullName>
    </submittedName>
</protein>
<evidence type="ECO:0000256" key="4">
    <source>
        <dbReference type="ARBA" id="ARBA00023289"/>
    </source>
</evidence>
<keyword evidence="1" id="KW-0488">Methylation</keyword>
<evidence type="ECO:0000256" key="1">
    <source>
        <dbReference type="ARBA" id="ARBA00022481"/>
    </source>
</evidence>
<accession>A0A200Q8R6</accession>
<dbReference type="InterPro" id="IPR036163">
    <property type="entry name" value="HMA_dom_sf"/>
</dbReference>
<dbReference type="PROSITE" id="PS50846">
    <property type="entry name" value="HMA_2"/>
    <property type="match status" value="1"/>
</dbReference>